<proteinExistence type="inferred from homology"/>
<evidence type="ECO:0000256" key="6">
    <source>
        <dbReference type="ARBA" id="ARBA00023125"/>
    </source>
</evidence>
<dbReference type="Pfam" id="PF17854">
    <property type="entry name" value="FtsK_alpha"/>
    <property type="match status" value="1"/>
</dbReference>
<evidence type="ECO:0000256" key="10">
    <source>
        <dbReference type="SAM" id="Phobius"/>
    </source>
</evidence>
<dbReference type="PANTHER" id="PTHR22683">
    <property type="entry name" value="SPORULATION PROTEIN RELATED"/>
    <property type="match status" value="1"/>
</dbReference>
<keyword evidence="5 8" id="KW-0067">ATP-binding</keyword>
<dbReference type="InterPro" id="IPR041027">
    <property type="entry name" value="FtsK_alpha"/>
</dbReference>
<keyword evidence="4" id="KW-0159">Chromosome partition</keyword>
<dbReference type="STRING" id="1461582.BN1048_00549"/>
<dbReference type="GO" id="GO:0016020">
    <property type="term" value="C:membrane"/>
    <property type="evidence" value="ECO:0007669"/>
    <property type="project" value="UniProtKB-SubCell"/>
</dbReference>
<dbReference type="InterPro" id="IPR027417">
    <property type="entry name" value="P-loop_NTPase"/>
</dbReference>
<feature type="transmembrane region" description="Helical" evidence="10">
    <location>
        <begin position="20"/>
        <end position="41"/>
    </location>
</feature>
<dbReference type="InterPro" id="IPR018541">
    <property type="entry name" value="Ftsk_gamma"/>
</dbReference>
<dbReference type="Gene3D" id="3.30.980.40">
    <property type="match status" value="1"/>
</dbReference>
<evidence type="ECO:0000256" key="1">
    <source>
        <dbReference type="ARBA" id="ARBA00004141"/>
    </source>
</evidence>
<feature type="transmembrane region" description="Helical" evidence="10">
    <location>
        <begin position="47"/>
        <end position="72"/>
    </location>
</feature>
<dbReference type="HOGENOM" id="CLU_001981_9_7_9"/>
<evidence type="ECO:0000256" key="7">
    <source>
        <dbReference type="ARBA" id="ARBA00024986"/>
    </source>
</evidence>
<dbReference type="Pfam" id="PF09397">
    <property type="entry name" value="FtsK_gamma"/>
    <property type="match status" value="1"/>
</dbReference>
<feature type="compositionally biased region" description="Basic and acidic residues" evidence="9">
    <location>
        <begin position="212"/>
        <end position="226"/>
    </location>
</feature>
<dbReference type="SMART" id="SM00382">
    <property type="entry name" value="AAA"/>
    <property type="match status" value="1"/>
</dbReference>
<dbReference type="GO" id="GO:0007059">
    <property type="term" value="P:chromosome segregation"/>
    <property type="evidence" value="ECO:0007669"/>
    <property type="project" value="UniProtKB-KW"/>
</dbReference>
<keyword evidence="13" id="KW-1185">Reference proteome</keyword>
<dbReference type="SMART" id="SM00843">
    <property type="entry name" value="Ftsk_gamma"/>
    <property type="match status" value="1"/>
</dbReference>
<dbReference type="InterPro" id="IPR050206">
    <property type="entry name" value="FtsK/SpoIIIE/SftA"/>
</dbReference>
<gene>
    <name evidence="12" type="primary">ftsK</name>
    <name evidence="12" type="ORF">BN1048_00549</name>
</gene>
<dbReference type="GO" id="GO:0003677">
    <property type="term" value="F:DNA binding"/>
    <property type="evidence" value="ECO:0007669"/>
    <property type="project" value="UniProtKB-KW"/>
</dbReference>
<feature type="compositionally biased region" description="Acidic residues" evidence="9">
    <location>
        <begin position="327"/>
        <end position="336"/>
    </location>
</feature>
<feature type="region of interest" description="Disordered" evidence="9">
    <location>
        <begin position="308"/>
        <end position="336"/>
    </location>
</feature>
<dbReference type="InterPro" id="IPR036388">
    <property type="entry name" value="WH-like_DNA-bd_sf"/>
</dbReference>
<reference evidence="12 13" key="1">
    <citation type="submission" date="2014-07" db="EMBL/GenBank/DDBJ databases">
        <authorList>
            <person name="Urmite Genomes Urmite Genomes"/>
        </authorList>
    </citation>
    <scope>NUCLEOTIDE SEQUENCE [LARGE SCALE GENOMIC DNA]</scope>
    <source>
        <strain evidence="12 13">13MG44_air</strain>
    </source>
</reference>
<keyword evidence="3 8" id="KW-0547">Nucleotide-binding</keyword>
<comment type="function">
    <text evidence="7">Essential cell division protein that coordinates cell division and chromosome segregation. The N-terminus is involved in assembly of the cell-division machinery. The C-terminus functions as a DNA motor that moves dsDNA in an ATP-dependent manner towards the dif recombination site, which is located within the replication terminus region. Required for activation of the Xer recombinase, allowing activation of chromosome unlinking by recombination.</text>
</comment>
<evidence type="ECO:0000256" key="5">
    <source>
        <dbReference type="ARBA" id="ARBA00022840"/>
    </source>
</evidence>
<dbReference type="PANTHER" id="PTHR22683:SF41">
    <property type="entry name" value="DNA TRANSLOCASE FTSK"/>
    <property type="match status" value="1"/>
</dbReference>
<dbReference type="InterPro" id="IPR003593">
    <property type="entry name" value="AAA+_ATPase"/>
</dbReference>
<dbReference type="eggNOG" id="COG1674">
    <property type="taxonomic scope" value="Bacteria"/>
</dbReference>
<evidence type="ECO:0000256" key="4">
    <source>
        <dbReference type="ARBA" id="ARBA00022829"/>
    </source>
</evidence>
<sequence length="813" mass="91490">MATKRKRTAKKKNNDKKTYYASFALLIIILLIITVFQLGLVGEYADAAFNFLFGTSRYFTYLVLLLASFYLATHLKFPFTKRMLGYLMMQFGLLFLLHSILYLSDRGRTDRYFTFEDMMNMTREPGFDFTGGGIIGQTLFNFSATGISFFGTLLIGLIFIYLSIIIVRHKSIEESLRNDFNFVIRGLTAIGAGLAGMFMKLSEWFKNRPKKEKAPKAKKEQKKSEPIIESPDDDEPVEKRTEKKRKARFSKKEEEQESDPLFEEDEYVEPEVYDSEILMEEYKDEPVPDNMTPEEHALQIEKEVEEKKELEYENPDDEGFDSNIPDGETEDSEFEEFDDKELKQLIEYKLPSIDLLNDAEPTEKVSNKEVIQQGRILEETLKNFNVNAKVSKIRIGPAVTQFEIQPDVGVKVSKIINLQNDIALSLAAKDIRIEAPIPGKSAVGIEVPNSVVSMVTLREVIKRKSSDNPLEVALGKDISGAPIMAELNKMPHLLVAGSTGSGKSVCINGIIISILLNAKPHEVKLMMIDPKMVELNVYNGIPHLLAPVVTNPQKASDALNRIVSEMERRYDLFSASHTRNIEAYNQYLTRQADDPEKVQKLPYIVVIVDELADLMMVASKDVEASITRIAQMARAAGIHLIIATQRPSVDVITGIIKANIPSRIAFSVSSQTDSRTIIDSMGAEKLLGRGDMLFLPSGRSKPIRVQGAFLDDDEVTDIVKFITDQMKANYEKSVIMNQKETAAAPVESEDELYPDAKWFVIEEQRASASLLQRQFRVGYNRAARLVDDLEANGVIGPASGSKPRSVLIENHED</sequence>
<feature type="compositionally biased region" description="Acidic residues" evidence="9">
    <location>
        <begin position="255"/>
        <end position="270"/>
    </location>
</feature>
<evidence type="ECO:0000256" key="8">
    <source>
        <dbReference type="PROSITE-ProRule" id="PRU00289"/>
    </source>
</evidence>
<evidence type="ECO:0000313" key="12">
    <source>
        <dbReference type="EMBL" id="CDZ99595.1"/>
    </source>
</evidence>
<dbReference type="Gene3D" id="3.40.50.300">
    <property type="entry name" value="P-loop containing nucleotide triphosphate hydrolases"/>
    <property type="match status" value="1"/>
</dbReference>
<feature type="transmembrane region" description="Helical" evidence="10">
    <location>
        <begin position="147"/>
        <end position="167"/>
    </location>
</feature>
<comment type="subcellular location">
    <subcellularLocation>
        <location evidence="1">Membrane</location>
        <topology evidence="1">Multi-pass membrane protein</topology>
    </subcellularLocation>
</comment>
<feature type="transmembrane region" description="Helical" evidence="10">
    <location>
        <begin position="84"/>
        <end position="103"/>
    </location>
</feature>
<evidence type="ECO:0000256" key="2">
    <source>
        <dbReference type="ARBA" id="ARBA00006474"/>
    </source>
</evidence>
<feature type="binding site" evidence="8">
    <location>
        <begin position="497"/>
        <end position="504"/>
    </location>
    <ligand>
        <name>ATP</name>
        <dbReference type="ChEBI" id="CHEBI:30616"/>
    </ligand>
</feature>
<dbReference type="Gene3D" id="1.10.10.10">
    <property type="entry name" value="Winged helix-like DNA-binding domain superfamily/Winged helix DNA-binding domain"/>
    <property type="match status" value="1"/>
</dbReference>
<dbReference type="CDD" id="cd01127">
    <property type="entry name" value="TrwB_TraG_TraD_VirD4"/>
    <property type="match status" value="1"/>
</dbReference>
<dbReference type="PROSITE" id="PS50901">
    <property type="entry name" value="FTSK"/>
    <property type="match status" value="1"/>
</dbReference>
<dbReference type="AlphaFoldDB" id="A0A078M045"/>
<dbReference type="Proteomes" id="UP000044136">
    <property type="component" value="Unassembled WGS sequence"/>
</dbReference>
<dbReference type="RefSeq" id="WP_035808180.1">
    <property type="nucleotide sequence ID" value="NZ_CCSE01000001.1"/>
</dbReference>
<accession>A0A078M045</accession>
<keyword evidence="10" id="KW-1133">Transmembrane helix</keyword>
<keyword evidence="10" id="KW-0472">Membrane</keyword>
<dbReference type="GO" id="GO:0005524">
    <property type="term" value="F:ATP binding"/>
    <property type="evidence" value="ECO:0007669"/>
    <property type="project" value="UniProtKB-UniRule"/>
</dbReference>
<organism evidence="12 13">
    <name type="scientific">Jeotgalicoccus saudimassiliensis</name>
    <dbReference type="NCBI Taxonomy" id="1461582"/>
    <lineage>
        <taxon>Bacteria</taxon>
        <taxon>Bacillati</taxon>
        <taxon>Bacillota</taxon>
        <taxon>Bacilli</taxon>
        <taxon>Bacillales</taxon>
        <taxon>Staphylococcaceae</taxon>
        <taxon>Jeotgalicoccus</taxon>
    </lineage>
</organism>
<dbReference type="SUPFAM" id="SSF46785">
    <property type="entry name" value="Winged helix' DNA-binding domain"/>
    <property type="match status" value="1"/>
</dbReference>
<dbReference type="InterPro" id="IPR036390">
    <property type="entry name" value="WH_DNA-bd_sf"/>
</dbReference>
<evidence type="ECO:0000313" key="13">
    <source>
        <dbReference type="Proteomes" id="UP000044136"/>
    </source>
</evidence>
<dbReference type="SUPFAM" id="SSF52540">
    <property type="entry name" value="P-loop containing nucleoside triphosphate hydrolases"/>
    <property type="match status" value="1"/>
</dbReference>
<dbReference type="InterPro" id="IPR002543">
    <property type="entry name" value="FtsK_dom"/>
</dbReference>
<dbReference type="EMBL" id="CCSE01000001">
    <property type="protein sequence ID" value="CDZ99595.1"/>
    <property type="molecule type" value="Genomic_DNA"/>
</dbReference>
<dbReference type="Pfam" id="PF01580">
    <property type="entry name" value="FtsK_SpoIIIE"/>
    <property type="match status" value="1"/>
</dbReference>
<comment type="similarity">
    <text evidence="2">Belongs to the FtsK/SpoIIIE/SftA family.</text>
</comment>
<feature type="transmembrane region" description="Helical" evidence="10">
    <location>
        <begin position="179"/>
        <end position="199"/>
    </location>
</feature>
<feature type="domain" description="FtsK" evidence="11">
    <location>
        <begin position="480"/>
        <end position="675"/>
    </location>
</feature>
<dbReference type="OrthoDB" id="9807790at2"/>
<protein>
    <submittedName>
        <fullName evidence="12">DNA translocase FtsK</fullName>
    </submittedName>
</protein>
<evidence type="ECO:0000256" key="9">
    <source>
        <dbReference type="SAM" id="MobiDB-lite"/>
    </source>
</evidence>
<keyword evidence="10" id="KW-0812">Transmembrane</keyword>
<name>A0A078M045_9STAP</name>
<keyword evidence="6" id="KW-0238">DNA-binding</keyword>
<feature type="region of interest" description="Disordered" evidence="9">
    <location>
        <begin position="209"/>
        <end position="270"/>
    </location>
</feature>
<evidence type="ECO:0000256" key="3">
    <source>
        <dbReference type="ARBA" id="ARBA00022741"/>
    </source>
</evidence>
<evidence type="ECO:0000259" key="11">
    <source>
        <dbReference type="PROSITE" id="PS50901"/>
    </source>
</evidence>